<dbReference type="CDD" id="cd05233">
    <property type="entry name" value="SDR_c"/>
    <property type="match status" value="1"/>
</dbReference>
<gene>
    <name evidence="3" type="primary">fabG</name>
    <name evidence="3" type="ORF">GCM10010916_20090</name>
</gene>
<evidence type="ECO:0000256" key="2">
    <source>
        <dbReference type="ARBA" id="ARBA00023002"/>
    </source>
</evidence>
<dbReference type="InterPro" id="IPR036291">
    <property type="entry name" value="NAD(P)-bd_dom_sf"/>
</dbReference>
<dbReference type="FunFam" id="3.40.50.720:FF:000084">
    <property type="entry name" value="Short-chain dehydrogenase reductase"/>
    <property type="match status" value="1"/>
</dbReference>
<keyword evidence="2" id="KW-0560">Oxidoreductase</keyword>
<dbReference type="RefSeq" id="WP_188530942.1">
    <property type="nucleotide sequence ID" value="NZ_BMGR01000006.1"/>
</dbReference>
<evidence type="ECO:0000256" key="1">
    <source>
        <dbReference type="ARBA" id="ARBA00006484"/>
    </source>
</evidence>
<dbReference type="PRINTS" id="PR00081">
    <property type="entry name" value="GDHRDH"/>
</dbReference>
<dbReference type="PRINTS" id="PR00080">
    <property type="entry name" value="SDRFAMILY"/>
</dbReference>
<dbReference type="AlphaFoldDB" id="A0A917FS26"/>
<accession>A0A917FS26</accession>
<dbReference type="PROSITE" id="PS00061">
    <property type="entry name" value="ADH_SHORT"/>
    <property type="match status" value="1"/>
</dbReference>
<dbReference type="InterPro" id="IPR002347">
    <property type="entry name" value="SDR_fam"/>
</dbReference>
<dbReference type="InterPro" id="IPR020904">
    <property type="entry name" value="Sc_DH/Rdtase_CS"/>
</dbReference>
<dbReference type="GO" id="GO:0008206">
    <property type="term" value="P:bile acid metabolic process"/>
    <property type="evidence" value="ECO:0007669"/>
    <property type="project" value="UniProtKB-ARBA"/>
</dbReference>
<dbReference type="Pfam" id="PF13561">
    <property type="entry name" value="adh_short_C2"/>
    <property type="match status" value="1"/>
</dbReference>
<dbReference type="PANTHER" id="PTHR42760:SF40">
    <property type="entry name" value="3-OXOACYL-[ACYL-CARRIER-PROTEIN] REDUCTASE, CHLOROPLASTIC"/>
    <property type="match status" value="1"/>
</dbReference>
<protein>
    <submittedName>
        <fullName evidence="3">3-oxoacyl-ACP reductase</fullName>
    </submittedName>
</protein>
<evidence type="ECO:0000313" key="4">
    <source>
        <dbReference type="Proteomes" id="UP000644756"/>
    </source>
</evidence>
<dbReference type="Proteomes" id="UP000644756">
    <property type="component" value="Unassembled WGS sequence"/>
</dbReference>
<keyword evidence="4" id="KW-1185">Reference proteome</keyword>
<dbReference type="EMBL" id="BMGR01000006">
    <property type="protein sequence ID" value="GGG02994.1"/>
    <property type="molecule type" value="Genomic_DNA"/>
</dbReference>
<sequence length="262" mass="27914">MELGLRDKVVIVTGANAGIGLATVRLFLEEGAKVVGASRSLNALNEIGSDRLVTVAGDLSTPEGNDRMIEKAIEAFGKIDVLVNNMGIVQVRNGFLSISDEDWNGLLEANFMSMVRASRAAIPYMLKQNSGVIINIASEVGRQPDSMIPDYSVSKTAMLSLSKALSNEFGPKGIRVNAVSPGSIRTPLWDNPGGFADSLAANLQMNKDDAIAHYARNLRKLPLERLGTAEEVASVIAFLASDQASFVTGSEFMVNGGSLKEI</sequence>
<comment type="similarity">
    <text evidence="1">Belongs to the short-chain dehydrogenases/reductases (SDR) family.</text>
</comment>
<proteinExistence type="inferred from homology"/>
<dbReference type="GO" id="GO:0030497">
    <property type="term" value="P:fatty acid elongation"/>
    <property type="evidence" value="ECO:0007669"/>
    <property type="project" value="TreeGrafter"/>
</dbReference>
<evidence type="ECO:0000313" key="3">
    <source>
        <dbReference type="EMBL" id="GGG02994.1"/>
    </source>
</evidence>
<name>A0A917FS26_9BACL</name>
<dbReference type="Gene3D" id="3.40.50.720">
    <property type="entry name" value="NAD(P)-binding Rossmann-like Domain"/>
    <property type="match status" value="1"/>
</dbReference>
<dbReference type="GO" id="GO:0016616">
    <property type="term" value="F:oxidoreductase activity, acting on the CH-OH group of donors, NAD or NADP as acceptor"/>
    <property type="evidence" value="ECO:0007669"/>
    <property type="project" value="TreeGrafter"/>
</dbReference>
<organism evidence="3 4">
    <name type="scientific">Paenibacillus abyssi</name>
    <dbReference type="NCBI Taxonomy" id="1340531"/>
    <lineage>
        <taxon>Bacteria</taxon>
        <taxon>Bacillati</taxon>
        <taxon>Bacillota</taxon>
        <taxon>Bacilli</taxon>
        <taxon>Bacillales</taxon>
        <taxon>Paenibacillaceae</taxon>
        <taxon>Paenibacillus</taxon>
    </lineage>
</organism>
<reference evidence="3" key="2">
    <citation type="submission" date="2020-09" db="EMBL/GenBank/DDBJ databases">
        <authorList>
            <person name="Sun Q."/>
            <person name="Zhou Y."/>
        </authorList>
    </citation>
    <scope>NUCLEOTIDE SEQUENCE</scope>
    <source>
        <strain evidence="3">CGMCC 1.12987</strain>
    </source>
</reference>
<dbReference type="SUPFAM" id="SSF51735">
    <property type="entry name" value="NAD(P)-binding Rossmann-fold domains"/>
    <property type="match status" value="1"/>
</dbReference>
<comment type="caution">
    <text evidence="3">The sequence shown here is derived from an EMBL/GenBank/DDBJ whole genome shotgun (WGS) entry which is preliminary data.</text>
</comment>
<reference evidence="3" key="1">
    <citation type="journal article" date="2014" name="Int. J. Syst. Evol. Microbiol.">
        <title>Complete genome sequence of Corynebacterium casei LMG S-19264T (=DSM 44701T), isolated from a smear-ripened cheese.</title>
        <authorList>
            <consortium name="US DOE Joint Genome Institute (JGI-PGF)"/>
            <person name="Walter F."/>
            <person name="Albersmeier A."/>
            <person name="Kalinowski J."/>
            <person name="Ruckert C."/>
        </authorList>
    </citation>
    <scope>NUCLEOTIDE SEQUENCE</scope>
    <source>
        <strain evidence="3">CGMCC 1.12987</strain>
    </source>
</reference>
<dbReference type="PANTHER" id="PTHR42760">
    <property type="entry name" value="SHORT-CHAIN DEHYDROGENASES/REDUCTASES FAMILY MEMBER"/>
    <property type="match status" value="1"/>
</dbReference>